<reference evidence="1" key="1">
    <citation type="submission" date="2021-01" db="EMBL/GenBank/DDBJ databases">
        <title>Phytophthora aleatoria, a newly-described species from Pinus radiata is distinct from Phytophthora cactorum isolates based on comparative genomics.</title>
        <authorList>
            <person name="Mcdougal R."/>
            <person name="Panda P."/>
            <person name="Williams N."/>
            <person name="Studholme D.J."/>
        </authorList>
    </citation>
    <scope>NUCLEOTIDE SEQUENCE</scope>
    <source>
        <strain evidence="1">NZFS 3830</strain>
    </source>
</reference>
<accession>A0A8T1U3V6</accession>
<proteinExistence type="predicted"/>
<organism evidence="1 2">
    <name type="scientific">Phytophthora cactorum</name>
    <dbReference type="NCBI Taxonomy" id="29920"/>
    <lineage>
        <taxon>Eukaryota</taxon>
        <taxon>Sar</taxon>
        <taxon>Stramenopiles</taxon>
        <taxon>Oomycota</taxon>
        <taxon>Peronosporomycetes</taxon>
        <taxon>Peronosporales</taxon>
        <taxon>Peronosporaceae</taxon>
        <taxon>Phytophthora</taxon>
    </lineage>
</organism>
<evidence type="ECO:0000313" key="2">
    <source>
        <dbReference type="Proteomes" id="UP000688947"/>
    </source>
</evidence>
<dbReference type="EMBL" id="JAENGZ010000832">
    <property type="protein sequence ID" value="KAG6953372.1"/>
    <property type="molecule type" value="Genomic_DNA"/>
</dbReference>
<dbReference type="AlphaFoldDB" id="A0A8T1U3V6"/>
<evidence type="ECO:0000313" key="1">
    <source>
        <dbReference type="EMBL" id="KAG6953372.1"/>
    </source>
</evidence>
<dbReference type="Proteomes" id="UP000688947">
    <property type="component" value="Unassembled WGS sequence"/>
</dbReference>
<protein>
    <submittedName>
        <fullName evidence="1">Uncharacterized protein</fullName>
    </submittedName>
</protein>
<sequence>MERGKVSLLAKFRRQTINFPDVFASAPASTHFCAHTLLARTSQSSKVIRGTRIYGAARLKCVTGKCL</sequence>
<name>A0A8T1U3V6_9STRA</name>
<comment type="caution">
    <text evidence="1">The sequence shown here is derived from an EMBL/GenBank/DDBJ whole genome shotgun (WGS) entry which is preliminary data.</text>
</comment>
<gene>
    <name evidence="1" type="ORF">JG687_00012439</name>
</gene>